<gene>
    <name evidence="1" type="ORF">N312_12355</name>
</gene>
<proteinExistence type="predicted"/>
<dbReference type="AlphaFoldDB" id="A0A087VFM9"/>
<evidence type="ECO:0000313" key="2">
    <source>
        <dbReference type="Proteomes" id="UP000053309"/>
    </source>
</evidence>
<protein>
    <submittedName>
        <fullName evidence="1">Uncharacterized protein</fullName>
    </submittedName>
</protein>
<evidence type="ECO:0000313" key="1">
    <source>
        <dbReference type="EMBL" id="KFO11421.1"/>
    </source>
</evidence>
<feature type="non-terminal residue" evidence="1">
    <location>
        <position position="92"/>
    </location>
</feature>
<feature type="non-terminal residue" evidence="1">
    <location>
        <position position="1"/>
    </location>
</feature>
<accession>A0A087VFM9</accession>
<dbReference type="EMBL" id="KL491602">
    <property type="protein sequence ID" value="KFO11421.1"/>
    <property type="molecule type" value="Genomic_DNA"/>
</dbReference>
<organism evidence="1 2">
    <name type="scientific">Balearica regulorum gibbericeps</name>
    <name type="common">East African grey crowned-crane</name>
    <dbReference type="NCBI Taxonomy" id="100784"/>
    <lineage>
        <taxon>Eukaryota</taxon>
        <taxon>Metazoa</taxon>
        <taxon>Chordata</taxon>
        <taxon>Craniata</taxon>
        <taxon>Vertebrata</taxon>
        <taxon>Euteleostomi</taxon>
        <taxon>Archelosauria</taxon>
        <taxon>Archosauria</taxon>
        <taxon>Dinosauria</taxon>
        <taxon>Saurischia</taxon>
        <taxon>Theropoda</taxon>
        <taxon>Coelurosauria</taxon>
        <taxon>Aves</taxon>
        <taxon>Neognathae</taxon>
        <taxon>Neoaves</taxon>
        <taxon>Gruiformes</taxon>
        <taxon>Gruidae</taxon>
        <taxon>Balearica</taxon>
    </lineage>
</organism>
<sequence>DAGHCSLGSKAGFDEGAWVEHAQKPVNYDLEKELYIEISFVSHLFALGRRRVKSVVGKIPSEDVQFARNYPPRIPKIQFILWRKEGFKLPGK</sequence>
<name>A0A087VFM9_BALRE</name>
<keyword evidence="2" id="KW-1185">Reference proteome</keyword>
<dbReference type="Proteomes" id="UP000053309">
    <property type="component" value="Unassembled WGS sequence"/>
</dbReference>
<reference evidence="1 2" key="1">
    <citation type="submission" date="2014-04" db="EMBL/GenBank/DDBJ databases">
        <title>Genome evolution of avian class.</title>
        <authorList>
            <person name="Zhang G."/>
            <person name="Li C."/>
        </authorList>
    </citation>
    <scope>NUCLEOTIDE SEQUENCE [LARGE SCALE GENOMIC DNA]</scope>
    <source>
        <strain evidence="1">BGI_N312</strain>
    </source>
</reference>